<reference evidence="2" key="2">
    <citation type="submission" date="2024-04" db="EMBL/GenBank/DDBJ databases">
        <authorList>
            <person name="Chen Y."/>
            <person name="Shah S."/>
            <person name="Dougan E. K."/>
            <person name="Thang M."/>
            <person name="Chan C."/>
        </authorList>
    </citation>
    <scope>NUCLEOTIDE SEQUENCE [LARGE SCALE GENOMIC DNA]</scope>
</reference>
<dbReference type="Proteomes" id="UP001152797">
    <property type="component" value="Unassembled WGS sequence"/>
</dbReference>
<dbReference type="EMBL" id="CAMXCT010000178">
    <property type="protein sequence ID" value="CAI3975067.1"/>
    <property type="molecule type" value="Genomic_DNA"/>
</dbReference>
<evidence type="ECO:0000313" key="2">
    <source>
        <dbReference type="EMBL" id="CAL1128442.1"/>
    </source>
</evidence>
<organism evidence="1">
    <name type="scientific">Cladocopium goreaui</name>
    <dbReference type="NCBI Taxonomy" id="2562237"/>
    <lineage>
        <taxon>Eukaryota</taxon>
        <taxon>Sar</taxon>
        <taxon>Alveolata</taxon>
        <taxon>Dinophyceae</taxon>
        <taxon>Suessiales</taxon>
        <taxon>Symbiodiniaceae</taxon>
        <taxon>Cladocopium</taxon>
    </lineage>
</organism>
<name>A0A9P1FIE5_9DINO</name>
<protein>
    <submittedName>
        <fullName evidence="1">Uncharacterized protein</fullName>
    </submittedName>
</protein>
<gene>
    <name evidence="1" type="ORF">C1SCF055_LOCUS3429</name>
</gene>
<dbReference type="AlphaFoldDB" id="A0A9P1FIE5"/>
<keyword evidence="3" id="KW-1185">Reference proteome</keyword>
<comment type="caution">
    <text evidence="1">The sequence shown here is derived from an EMBL/GenBank/DDBJ whole genome shotgun (WGS) entry which is preliminary data.</text>
</comment>
<dbReference type="EMBL" id="CAMXCT020000178">
    <property type="protein sequence ID" value="CAL1128442.1"/>
    <property type="molecule type" value="Genomic_DNA"/>
</dbReference>
<accession>A0A9P1FIE5</accession>
<proteinExistence type="predicted"/>
<sequence>MPCRSFFLGGGLHRLQLVGCSKYPLVFPFEMFSYALRGSNMLCEDVVLGHNHREGSGCNGQVLSAFPSACGDTSRQISVVDISVLKPGAYARLVDDFAKALLEIQDAKEIAPAPAQVTAGATQARNQQVILWQSRLACRFCDALQVRFQDSCFAFSCFKMTRIF</sequence>
<evidence type="ECO:0000313" key="3">
    <source>
        <dbReference type="Proteomes" id="UP001152797"/>
    </source>
</evidence>
<evidence type="ECO:0000313" key="1">
    <source>
        <dbReference type="EMBL" id="CAI3975067.1"/>
    </source>
</evidence>
<reference evidence="1" key="1">
    <citation type="submission" date="2022-10" db="EMBL/GenBank/DDBJ databases">
        <authorList>
            <person name="Chen Y."/>
            <person name="Dougan E. K."/>
            <person name="Chan C."/>
            <person name="Rhodes N."/>
            <person name="Thang M."/>
        </authorList>
    </citation>
    <scope>NUCLEOTIDE SEQUENCE</scope>
</reference>
<dbReference type="EMBL" id="CAMXCT030000178">
    <property type="protein sequence ID" value="CAL4762379.1"/>
    <property type="molecule type" value="Genomic_DNA"/>
</dbReference>